<evidence type="ECO:0000256" key="9">
    <source>
        <dbReference type="SAM" id="MobiDB-lite"/>
    </source>
</evidence>
<dbReference type="PANTHER" id="PTHR23355">
    <property type="entry name" value="RIBONUCLEASE"/>
    <property type="match status" value="1"/>
</dbReference>
<dbReference type="InterPro" id="IPR011805">
    <property type="entry name" value="RNase_R"/>
</dbReference>
<dbReference type="HAMAP" id="MF_01895">
    <property type="entry name" value="RNase_R"/>
    <property type="match status" value="1"/>
</dbReference>
<comment type="similarity">
    <text evidence="8">Belongs to the RNR ribonuclease family. RNase R subfamily.</text>
</comment>
<comment type="subcellular location">
    <subcellularLocation>
        <location evidence="2 8">Cytoplasm</location>
    </subcellularLocation>
</comment>
<keyword evidence="3 8" id="KW-0963">Cytoplasm</keyword>
<feature type="compositionally biased region" description="Basic and acidic residues" evidence="9">
    <location>
        <begin position="721"/>
        <end position="734"/>
    </location>
</feature>
<dbReference type="InterPro" id="IPR013223">
    <property type="entry name" value="RNase_B_OB_dom"/>
</dbReference>
<proteinExistence type="inferred from homology"/>
<dbReference type="NCBIfam" id="TIGR00358">
    <property type="entry name" value="3_prime_RNase"/>
    <property type="match status" value="1"/>
</dbReference>
<dbReference type="Proteomes" id="UP001596282">
    <property type="component" value="Unassembled WGS sequence"/>
</dbReference>
<dbReference type="RefSeq" id="WP_137627830.1">
    <property type="nucleotide sequence ID" value="NZ_BJDJ01000003.1"/>
</dbReference>
<evidence type="ECO:0000313" key="12">
    <source>
        <dbReference type="Proteomes" id="UP001596282"/>
    </source>
</evidence>
<keyword evidence="6 8" id="KW-0269">Exonuclease</keyword>
<dbReference type="SMART" id="SM00316">
    <property type="entry name" value="S1"/>
    <property type="match status" value="1"/>
</dbReference>
<dbReference type="SUPFAM" id="SSF50249">
    <property type="entry name" value="Nucleic acid-binding proteins"/>
    <property type="match status" value="4"/>
</dbReference>
<comment type="function">
    <text evidence="8">3'-5' exoribonuclease that releases 5'-nucleoside monophosphates and is involved in maturation of structured RNAs.</text>
</comment>
<comment type="caution">
    <text evidence="11">The sequence shown here is derived from an EMBL/GenBank/DDBJ whole genome shotgun (WGS) entry which is preliminary data.</text>
</comment>
<keyword evidence="5 8" id="KW-0378">Hydrolase</keyword>
<dbReference type="Pfam" id="PF00773">
    <property type="entry name" value="RNB"/>
    <property type="match status" value="1"/>
</dbReference>
<evidence type="ECO:0000313" key="11">
    <source>
        <dbReference type="EMBL" id="MFC6180465.1"/>
    </source>
</evidence>
<evidence type="ECO:0000256" key="2">
    <source>
        <dbReference type="ARBA" id="ARBA00004496"/>
    </source>
</evidence>
<dbReference type="InterPro" id="IPR022966">
    <property type="entry name" value="RNase_II/R_CS"/>
</dbReference>
<gene>
    <name evidence="8 11" type="primary">rnr</name>
    <name evidence="11" type="ORF">ACFP5Y_04425</name>
</gene>
<feature type="compositionally biased region" description="Low complexity" evidence="9">
    <location>
        <begin position="773"/>
        <end position="804"/>
    </location>
</feature>
<dbReference type="PROSITE" id="PS01175">
    <property type="entry name" value="RIBONUCLEASE_II"/>
    <property type="match status" value="1"/>
</dbReference>
<comment type="catalytic activity">
    <reaction evidence="1 8">
        <text>Exonucleolytic cleavage in the 3'- to 5'-direction to yield nucleoside 5'-phosphates.</text>
        <dbReference type="EC" id="3.1.13.1"/>
    </reaction>
</comment>
<evidence type="ECO:0000256" key="4">
    <source>
        <dbReference type="ARBA" id="ARBA00022722"/>
    </source>
</evidence>
<dbReference type="PANTHER" id="PTHR23355:SF9">
    <property type="entry name" value="DIS3-LIKE EXONUCLEASE 2"/>
    <property type="match status" value="1"/>
</dbReference>
<dbReference type="GO" id="GO:0008859">
    <property type="term" value="F:exoribonuclease II activity"/>
    <property type="evidence" value="ECO:0007669"/>
    <property type="project" value="UniProtKB-EC"/>
</dbReference>
<sequence length="815" mass="92546">MSESNLQEQILTFLQAHPDRSYSVERLCDELHFTGATAFTFLVKELATLERQKKVTTDDHDHFKIVQETKLVDGSFHGNDKGFGFVRYDPDLPDIYINPDNTMFAFTGDDVQVEIIRPARPGSDRGPEGKIVSITQRNYTQIVGAFTPNTDNPGFIGTVAIKEKKLSKYELLVTDQGIHPTEGEVIIAEVAAYPDAQHPTRIVGIAKQVIGSVDDPGMDVLQVVYQHDVPSVFPEEVTDEANRIPDYVTEDDKKGRVDITDQPLVTIDGAESKDLDDAVVAWRLPNGNFHLGVHIADVSHYVTENSELDREAFKRGTSVYLTDRVIPMLPRRLSNGICSLNPDVERLAMTCEMEIDQTGNIVNHKIFQSVIKSHARMTYDAVNQILEAHDPKTREKYADLVDMFDTMGDLHRILYKNRRHRGAIDFDDNEAKIIVDEVGHPIDIQLRVRGLAERMIESFMLAANETVAKHYSLLKVPFIYRVHETPDSDRMLSFFEFVTNFGVTVTGSSKDVKPKMLQDVLKKVAGKPEEAMVSVMMLRSMKQARYADQSLGHFGLAAPYYTHFTSPIRRYPDMMVHRLIRHYAENGTGEAAREKYRDNLPNIAETTSDNERRGIDTERDVDSMKKAEYMADHVGEHFDAVVDSVMKFGLFVELENTVEGLVHISVMDDDYYEYVEKQLALVGRKTKRTFRIGQPVKVELLRVDKDQREIDFKLLNPEEAPKTDLLPKREHSDNYRGNNRRGGNGNYRRNGNNNNRNGNRNGNGGNRNGNGGNRSNNGNHRSNSTTNRNSQRSNNNNHSNNNHNSQRRESTDHRR</sequence>
<dbReference type="Pfam" id="PF17876">
    <property type="entry name" value="CSD2"/>
    <property type="match status" value="1"/>
</dbReference>
<dbReference type="SMART" id="SM00955">
    <property type="entry name" value="RNB"/>
    <property type="match status" value="1"/>
</dbReference>
<evidence type="ECO:0000256" key="3">
    <source>
        <dbReference type="ARBA" id="ARBA00022490"/>
    </source>
</evidence>
<dbReference type="Pfam" id="PF08206">
    <property type="entry name" value="OB_RNB"/>
    <property type="match status" value="1"/>
</dbReference>
<feature type="compositionally biased region" description="Basic and acidic residues" evidence="9">
    <location>
        <begin position="806"/>
        <end position="815"/>
    </location>
</feature>
<dbReference type="NCBIfam" id="TIGR02063">
    <property type="entry name" value="RNase_R"/>
    <property type="match status" value="1"/>
</dbReference>
<feature type="compositionally biased region" description="Low complexity" evidence="9">
    <location>
        <begin position="746"/>
        <end position="760"/>
    </location>
</feature>
<dbReference type="EC" id="3.1.13.1" evidence="8"/>
<evidence type="ECO:0000256" key="7">
    <source>
        <dbReference type="ARBA" id="ARBA00022884"/>
    </source>
</evidence>
<protein>
    <recommendedName>
        <fullName evidence="8">Ribonuclease R</fullName>
        <shortName evidence="8">RNase R</shortName>
        <ecNumber evidence="8">3.1.13.1</ecNumber>
    </recommendedName>
</protein>
<feature type="region of interest" description="Disordered" evidence="9">
    <location>
        <begin position="721"/>
        <end position="815"/>
    </location>
</feature>
<evidence type="ECO:0000256" key="5">
    <source>
        <dbReference type="ARBA" id="ARBA00022801"/>
    </source>
</evidence>
<name>A0ABW1RY64_9LACO</name>
<evidence type="ECO:0000256" key="1">
    <source>
        <dbReference type="ARBA" id="ARBA00001849"/>
    </source>
</evidence>
<evidence type="ECO:0000259" key="10">
    <source>
        <dbReference type="PROSITE" id="PS50126"/>
    </source>
</evidence>
<dbReference type="InterPro" id="IPR040476">
    <property type="entry name" value="CSD2"/>
</dbReference>
<keyword evidence="12" id="KW-1185">Reference proteome</keyword>
<feature type="compositionally biased region" description="Gly residues" evidence="9">
    <location>
        <begin position="761"/>
        <end position="772"/>
    </location>
</feature>
<dbReference type="InterPro" id="IPR004476">
    <property type="entry name" value="RNase_II/RNase_R"/>
</dbReference>
<feature type="domain" description="S1 motif" evidence="10">
    <location>
        <begin position="635"/>
        <end position="715"/>
    </location>
</feature>
<evidence type="ECO:0000256" key="6">
    <source>
        <dbReference type="ARBA" id="ARBA00022839"/>
    </source>
</evidence>
<dbReference type="InterPro" id="IPR001900">
    <property type="entry name" value="RNase_II/R"/>
</dbReference>
<organism evidence="11 12">
    <name type="scientific">Lactiplantibacillus daowaiensis</name>
    <dbReference type="NCBI Taxonomy" id="2559918"/>
    <lineage>
        <taxon>Bacteria</taxon>
        <taxon>Bacillati</taxon>
        <taxon>Bacillota</taxon>
        <taxon>Bacilli</taxon>
        <taxon>Lactobacillales</taxon>
        <taxon>Lactobacillaceae</taxon>
        <taxon>Lactiplantibacillus</taxon>
    </lineage>
</organism>
<dbReference type="InterPro" id="IPR050180">
    <property type="entry name" value="RNR_Ribonuclease"/>
</dbReference>
<accession>A0ABW1RY64</accession>
<reference evidence="12" key="1">
    <citation type="journal article" date="2019" name="Int. J. Syst. Evol. Microbiol.">
        <title>The Global Catalogue of Microorganisms (GCM) 10K type strain sequencing project: providing services to taxonomists for standard genome sequencing and annotation.</title>
        <authorList>
            <consortium name="The Broad Institute Genomics Platform"/>
            <consortium name="The Broad Institute Genome Sequencing Center for Infectious Disease"/>
            <person name="Wu L."/>
            <person name="Ma J."/>
        </authorList>
    </citation>
    <scope>NUCLEOTIDE SEQUENCE [LARGE SCALE GENOMIC DNA]</scope>
    <source>
        <strain evidence="12">CCM 8933</strain>
    </source>
</reference>
<dbReference type="CDD" id="cd04471">
    <property type="entry name" value="S1_RNase_R"/>
    <property type="match status" value="1"/>
</dbReference>
<dbReference type="InterPro" id="IPR003029">
    <property type="entry name" value="S1_domain"/>
</dbReference>
<evidence type="ECO:0000256" key="8">
    <source>
        <dbReference type="HAMAP-Rule" id="MF_01895"/>
    </source>
</evidence>
<dbReference type="Pfam" id="PF00575">
    <property type="entry name" value="S1"/>
    <property type="match status" value="1"/>
</dbReference>
<dbReference type="Gene3D" id="2.40.50.140">
    <property type="entry name" value="Nucleic acid-binding proteins"/>
    <property type="match status" value="2"/>
</dbReference>
<keyword evidence="4 8" id="KW-0540">Nuclease</keyword>
<dbReference type="InterPro" id="IPR012340">
    <property type="entry name" value="NA-bd_OB-fold"/>
</dbReference>
<keyword evidence="7 8" id="KW-0694">RNA-binding</keyword>
<dbReference type="EMBL" id="JBHSSC010000009">
    <property type="protein sequence ID" value="MFC6180465.1"/>
    <property type="molecule type" value="Genomic_DNA"/>
</dbReference>
<dbReference type="PROSITE" id="PS50126">
    <property type="entry name" value="S1"/>
    <property type="match status" value="1"/>
</dbReference>